<evidence type="ECO:0000256" key="5">
    <source>
        <dbReference type="HAMAP-Rule" id="MF_00267"/>
    </source>
</evidence>
<dbReference type="PANTHER" id="PTHR34108">
    <property type="entry name" value="SEPTUM SITE-DETERMINING PROTEIN MINC"/>
    <property type="match status" value="1"/>
</dbReference>
<evidence type="ECO:0000256" key="2">
    <source>
        <dbReference type="ARBA" id="ARBA00023210"/>
    </source>
</evidence>
<dbReference type="Proteomes" id="UP000654482">
    <property type="component" value="Unassembled WGS sequence"/>
</dbReference>
<feature type="region of interest" description="Disordered" evidence="6">
    <location>
        <begin position="122"/>
        <end position="147"/>
    </location>
</feature>
<dbReference type="EMBL" id="JADEWZ010000007">
    <property type="protein sequence ID" value="MBE9115579.1"/>
    <property type="molecule type" value="Genomic_DNA"/>
</dbReference>
<accession>A0A8J7J183</accession>
<evidence type="ECO:0000256" key="1">
    <source>
        <dbReference type="ARBA" id="ARBA00022618"/>
    </source>
</evidence>
<dbReference type="AlphaFoldDB" id="A0A8J7J183"/>
<evidence type="ECO:0000256" key="3">
    <source>
        <dbReference type="ARBA" id="ARBA00023306"/>
    </source>
</evidence>
<dbReference type="HAMAP" id="MF_00267">
    <property type="entry name" value="MinC"/>
    <property type="match status" value="1"/>
</dbReference>
<evidence type="ECO:0000313" key="8">
    <source>
        <dbReference type="EMBL" id="MBE9115579.1"/>
    </source>
</evidence>
<feature type="domain" description="Septum formation inhibitor MinC C-terminal" evidence="7">
    <location>
        <begin position="149"/>
        <end position="239"/>
    </location>
</feature>
<evidence type="ECO:0000256" key="4">
    <source>
        <dbReference type="ARBA" id="ARBA00046874"/>
    </source>
</evidence>
<comment type="caution">
    <text evidence="8">The sequence shown here is derived from an EMBL/GenBank/DDBJ whole genome shotgun (WGS) entry which is preliminary data.</text>
</comment>
<comment type="similarity">
    <text evidence="5">Belongs to the MinC family.</text>
</comment>
<dbReference type="InterPro" id="IPR016098">
    <property type="entry name" value="CAP/MinC_C"/>
</dbReference>
<comment type="subunit">
    <text evidence="4 5">Interacts with MinD and FtsZ.</text>
</comment>
<dbReference type="InterPro" id="IPR005526">
    <property type="entry name" value="Septum_form_inhib_MinC_C"/>
</dbReference>
<keyword evidence="3 5" id="KW-0131">Cell cycle</keyword>
<dbReference type="PANTHER" id="PTHR34108:SF1">
    <property type="entry name" value="SEPTUM SITE-DETERMINING PROTEIN MINC"/>
    <property type="match status" value="1"/>
</dbReference>
<dbReference type="RefSeq" id="WP_194028667.1">
    <property type="nucleotide sequence ID" value="NZ_JADEWZ010000007.1"/>
</dbReference>
<dbReference type="SUPFAM" id="SSF63848">
    <property type="entry name" value="Cell-division inhibitor MinC, C-terminal domain"/>
    <property type="match status" value="1"/>
</dbReference>
<sequence length="269" mass="29430">MTSDSTEQSSVSTTPLDLSLVDPNAQVRLKSEDKQLQLILPKSEQLPSSGDWSEVWQEFKQRLKAEDRFWQAGTPVRVLARDRLLDSRQLQAIAETLAEVELKIEQVTTSRRQTAVAAATAGYSVEQKSPDRALEPESTSESGEPPLYLKTTLRSGTEVRHPGTIVIFGDMNPGSSAIASGDIIVLGRLRGIAHAGAQGNRTCQILALRMEATQLRIADALARMPPSTSQDTYPEIAYIAPSGICLSKAIDFFRTHVFTEAMGGWCEES</sequence>
<name>A0A8J7J183_9CYAN</name>
<dbReference type="InterPro" id="IPR036145">
    <property type="entry name" value="MinC_C_sf"/>
</dbReference>
<evidence type="ECO:0000256" key="6">
    <source>
        <dbReference type="SAM" id="MobiDB-lite"/>
    </source>
</evidence>
<proteinExistence type="inferred from homology"/>
<protein>
    <recommendedName>
        <fullName evidence="5">Probable septum site-determining protein MinC</fullName>
    </recommendedName>
</protein>
<feature type="compositionally biased region" description="Low complexity" evidence="6">
    <location>
        <begin position="136"/>
        <end position="146"/>
    </location>
</feature>
<comment type="function">
    <text evidence="5">Cell division inhibitor that blocks the formation of polar Z ring septums. Rapidly oscillates between the poles of the cell to destabilize FtsZ filaments that have formed before they mature into polar Z rings. Prevents FtsZ polymerization.</text>
</comment>
<evidence type="ECO:0000313" key="9">
    <source>
        <dbReference type="Proteomes" id="UP000654482"/>
    </source>
</evidence>
<reference evidence="8" key="1">
    <citation type="submission" date="2020-10" db="EMBL/GenBank/DDBJ databases">
        <authorList>
            <person name="Castelo-Branco R."/>
            <person name="Eusebio N."/>
            <person name="Adriana R."/>
            <person name="Vieira A."/>
            <person name="Brugerolle De Fraissinette N."/>
            <person name="Rezende De Castro R."/>
            <person name="Schneider M.P."/>
            <person name="Vasconcelos V."/>
            <person name="Leao P.N."/>
        </authorList>
    </citation>
    <scope>NUCLEOTIDE SEQUENCE</scope>
    <source>
        <strain evidence="8">LEGE 07157</strain>
    </source>
</reference>
<keyword evidence="2 5" id="KW-0717">Septation</keyword>
<evidence type="ECO:0000259" key="7">
    <source>
        <dbReference type="Pfam" id="PF03775"/>
    </source>
</evidence>
<keyword evidence="9" id="KW-1185">Reference proteome</keyword>
<dbReference type="NCBIfam" id="NF001778">
    <property type="entry name" value="PRK00513.2-4"/>
    <property type="match status" value="1"/>
</dbReference>
<gene>
    <name evidence="5 8" type="primary">minC</name>
    <name evidence="8" type="ORF">IQ249_06680</name>
</gene>
<dbReference type="Gene3D" id="2.160.20.70">
    <property type="match status" value="1"/>
</dbReference>
<dbReference type="Pfam" id="PF03775">
    <property type="entry name" value="MinC_C"/>
    <property type="match status" value="1"/>
</dbReference>
<dbReference type="GO" id="GO:1901891">
    <property type="term" value="P:regulation of cell septum assembly"/>
    <property type="evidence" value="ECO:0007669"/>
    <property type="project" value="InterPro"/>
</dbReference>
<organism evidence="8 9">
    <name type="scientific">Lusitaniella coriacea LEGE 07157</name>
    <dbReference type="NCBI Taxonomy" id="945747"/>
    <lineage>
        <taxon>Bacteria</taxon>
        <taxon>Bacillati</taxon>
        <taxon>Cyanobacteriota</taxon>
        <taxon>Cyanophyceae</taxon>
        <taxon>Spirulinales</taxon>
        <taxon>Lusitaniellaceae</taxon>
        <taxon>Lusitaniella</taxon>
    </lineage>
</organism>
<dbReference type="GO" id="GO:0000917">
    <property type="term" value="P:division septum assembly"/>
    <property type="evidence" value="ECO:0007669"/>
    <property type="project" value="UniProtKB-KW"/>
</dbReference>
<dbReference type="GO" id="GO:0000902">
    <property type="term" value="P:cell morphogenesis"/>
    <property type="evidence" value="ECO:0007669"/>
    <property type="project" value="InterPro"/>
</dbReference>
<keyword evidence="1 5" id="KW-0132">Cell division</keyword>
<dbReference type="InterPro" id="IPR013033">
    <property type="entry name" value="MinC"/>
</dbReference>